<dbReference type="OrthoDB" id="9786503at2"/>
<dbReference type="AlphaFoldDB" id="A0A1Q8C8Y5"/>
<dbReference type="InterPro" id="IPR023753">
    <property type="entry name" value="FAD/NAD-binding_dom"/>
</dbReference>
<dbReference type="PANTHER" id="PTHR48105">
    <property type="entry name" value="THIOREDOXIN REDUCTASE 1-RELATED-RELATED"/>
    <property type="match status" value="1"/>
</dbReference>
<reference evidence="5 6" key="1">
    <citation type="submission" date="2016-12" db="EMBL/GenBank/DDBJ databases">
        <title>The draft genome sequence of Actinophytocola sp. 11-183.</title>
        <authorList>
            <person name="Wang W."/>
            <person name="Yuan L."/>
        </authorList>
    </citation>
    <scope>NUCLEOTIDE SEQUENCE [LARGE SCALE GENOMIC DNA]</scope>
    <source>
        <strain evidence="5 6">11-183</strain>
    </source>
</reference>
<sequence>MDFDVIVIGGGAAGLSAALVLGRSRRAVLVVDEGNPRNAPSNGVHNYLGLEGVAPHELLRRGREEVARYGVTLVDCRVSGATRIPDGFSVALADGRRFTARRLLVATGLVDDLPDIPGLARRWGRDVLHCPYCHGWEVRDRRVGVLASGPLAVHQAQLFRQLSDRVTLFQHTGPVVSAEDRAGLAARGIEVVAGTVEAVEVTDDRLSGLQLHGDRIVPLDALVVAPRLRAHDEVVAGLGLVAAEREVGGHVLWSALAAEPNGSTSVPGVWVAGNVTDAQATVAAAGASGVTTAGALNADLVAEDVRRALAAAP</sequence>
<dbReference type="GO" id="GO:0004791">
    <property type="term" value="F:thioredoxin-disulfide reductase (NADPH) activity"/>
    <property type="evidence" value="ECO:0007669"/>
    <property type="project" value="UniProtKB-EC"/>
</dbReference>
<dbReference type="RefSeq" id="WP_075129332.1">
    <property type="nucleotide sequence ID" value="NZ_MSIE01000071.1"/>
</dbReference>
<evidence type="ECO:0000313" key="5">
    <source>
        <dbReference type="EMBL" id="OLF10829.1"/>
    </source>
</evidence>
<dbReference type="STRING" id="1912961.BU204_30965"/>
<dbReference type="EMBL" id="MSIE01000071">
    <property type="protein sequence ID" value="OLF10829.1"/>
    <property type="molecule type" value="Genomic_DNA"/>
</dbReference>
<feature type="domain" description="FAD/NAD(P)-binding" evidence="4">
    <location>
        <begin position="3"/>
        <end position="288"/>
    </location>
</feature>
<evidence type="ECO:0000259" key="4">
    <source>
        <dbReference type="Pfam" id="PF07992"/>
    </source>
</evidence>
<evidence type="ECO:0000256" key="2">
    <source>
        <dbReference type="ARBA" id="ARBA00023002"/>
    </source>
</evidence>
<dbReference type="Pfam" id="PF07992">
    <property type="entry name" value="Pyr_redox_2"/>
    <property type="match status" value="1"/>
</dbReference>
<keyword evidence="2" id="KW-0560">Oxidoreductase</keyword>
<protein>
    <submittedName>
        <fullName evidence="5">Thioredoxin reductase</fullName>
    </submittedName>
</protein>
<dbReference type="SUPFAM" id="SSF51905">
    <property type="entry name" value="FAD/NAD(P)-binding domain"/>
    <property type="match status" value="1"/>
</dbReference>
<dbReference type="Proteomes" id="UP000185596">
    <property type="component" value="Unassembled WGS sequence"/>
</dbReference>
<dbReference type="InterPro" id="IPR036188">
    <property type="entry name" value="FAD/NAD-bd_sf"/>
</dbReference>
<keyword evidence="6" id="KW-1185">Reference proteome</keyword>
<accession>A0A1Q8C8Y5</accession>
<dbReference type="Gene3D" id="3.50.50.60">
    <property type="entry name" value="FAD/NAD(P)-binding domain"/>
    <property type="match status" value="2"/>
</dbReference>
<name>A0A1Q8C8Y5_9PSEU</name>
<dbReference type="InterPro" id="IPR050097">
    <property type="entry name" value="Ferredoxin-NADP_redctase_2"/>
</dbReference>
<comment type="catalytic activity">
    <reaction evidence="3">
        <text>[thioredoxin]-dithiol + NADP(+) = [thioredoxin]-disulfide + NADPH + H(+)</text>
        <dbReference type="Rhea" id="RHEA:20345"/>
        <dbReference type="Rhea" id="RHEA-COMP:10698"/>
        <dbReference type="Rhea" id="RHEA-COMP:10700"/>
        <dbReference type="ChEBI" id="CHEBI:15378"/>
        <dbReference type="ChEBI" id="CHEBI:29950"/>
        <dbReference type="ChEBI" id="CHEBI:50058"/>
        <dbReference type="ChEBI" id="CHEBI:57783"/>
        <dbReference type="ChEBI" id="CHEBI:58349"/>
        <dbReference type="EC" id="1.8.1.9"/>
    </reaction>
</comment>
<dbReference type="PRINTS" id="PR00469">
    <property type="entry name" value="PNDRDTASEII"/>
</dbReference>
<proteinExistence type="predicted"/>
<keyword evidence="1" id="KW-0285">Flavoprotein</keyword>
<gene>
    <name evidence="5" type="ORF">BU204_30965</name>
</gene>
<evidence type="ECO:0000256" key="3">
    <source>
        <dbReference type="ARBA" id="ARBA00048132"/>
    </source>
</evidence>
<evidence type="ECO:0000313" key="6">
    <source>
        <dbReference type="Proteomes" id="UP000185596"/>
    </source>
</evidence>
<organism evidence="5 6">
    <name type="scientific">Actinophytocola xanthii</name>
    <dbReference type="NCBI Taxonomy" id="1912961"/>
    <lineage>
        <taxon>Bacteria</taxon>
        <taxon>Bacillati</taxon>
        <taxon>Actinomycetota</taxon>
        <taxon>Actinomycetes</taxon>
        <taxon>Pseudonocardiales</taxon>
        <taxon>Pseudonocardiaceae</taxon>
    </lineage>
</organism>
<evidence type="ECO:0000256" key="1">
    <source>
        <dbReference type="ARBA" id="ARBA00022630"/>
    </source>
</evidence>
<comment type="caution">
    <text evidence="5">The sequence shown here is derived from an EMBL/GenBank/DDBJ whole genome shotgun (WGS) entry which is preliminary data.</text>
</comment>
<dbReference type="PRINTS" id="PR00368">
    <property type="entry name" value="FADPNR"/>
</dbReference>